<dbReference type="PANTHER" id="PTHR11108:SF4">
    <property type="entry name" value="FERROCHELATASE-1, CHLOROPLASTIC_MITOCHONDRIAL"/>
    <property type="match status" value="1"/>
</dbReference>
<keyword evidence="2" id="KW-1185">Reference proteome</keyword>
<protein>
    <submittedName>
        <fullName evidence="1">Uncharacterized protein</fullName>
    </submittedName>
</protein>
<sequence>MEVTSLSSCARPLLKPDVRMVFGVPVSYVESSGDPYQKQMEHQIDMEYRELALESGIENWGRVPALGLTASITSFGGSNVEIKCRR</sequence>
<dbReference type="PANTHER" id="PTHR11108">
    <property type="entry name" value="FERROCHELATASE"/>
    <property type="match status" value="1"/>
</dbReference>
<dbReference type="Proteomes" id="UP000824890">
    <property type="component" value="Unassembled WGS sequence"/>
</dbReference>
<organism evidence="1 2">
    <name type="scientific">Brassica napus</name>
    <name type="common">Rape</name>
    <dbReference type="NCBI Taxonomy" id="3708"/>
    <lineage>
        <taxon>Eukaryota</taxon>
        <taxon>Viridiplantae</taxon>
        <taxon>Streptophyta</taxon>
        <taxon>Embryophyta</taxon>
        <taxon>Tracheophyta</taxon>
        <taxon>Spermatophyta</taxon>
        <taxon>Magnoliopsida</taxon>
        <taxon>eudicotyledons</taxon>
        <taxon>Gunneridae</taxon>
        <taxon>Pentapetalae</taxon>
        <taxon>rosids</taxon>
        <taxon>malvids</taxon>
        <taxon>Brassicales</taxon>
        <taxon>Brassicaceae</taxon>
        <taxon>Brassiceae</taxon>
        <taxon>Brassica</taxon>
    </lineage>
</organism>
<dbReference type="EMBL" id="JAGKQM010000009">
    <property type="protein sequence ID" value="KAH0908658.1"/>
    <property type="molecule type" value="Genomic_DNA"/>
</dbReference>
<reference evidence="1 2" key="1">
    <citation type="submission" date="2021-05" db="EMBL/GenBank/DDBJ databases">
        <title>Genome Assembly of Synthetic Allotetraploid Brassica napus Reveals Homoeologous Exchanges between Subgenomes.</title>
        <authorList>
            <person name="Davis J.T."/>
        </authorList>
    </citation>
    <scope>NUCLEOTIDE SEQUENCE [LARGE SCALE GENOMIC DNA]</scope>
    <source>
        <strain evidence="2">cv. Da-Ae</strain>
        <tissue evidence="1">Seedling</tissue>
    </source>
</reference>
<gene>
    <name evidence="1" type="ORF">HID58_031979</name>
</gene>
<proteinExistence type="predicted"/>
<evidence type="ECO:0000313" key="1">
    <source>
        <dbReference type="EMBL" id="KAH0908658.1"/>
    </source>
</evidence>
<comment type="caution">
    <text evidence="1">The sequence shown here is derived from an EMBL/GenBank/DDBJ whole genome shotgun (WGS) entry which is preliminary data.</text>
</comment>
<name>A0ABQ8BV61_BRANA</name>
<evidence type="ECO:0000313" key="2">
    <source>
        <dbReference type="Proteomes" id="UP000824890"/>
    </source>
</evidence>
<accession>A0ABQ8BV61</accession>
<dbReference type="InterPro" id="IPR001015">
    <property type="entry name" value="Ferrochelatase"/>
</dbReference>